<comment type="pathway">
    <text evidence="3">Carotenoid biosynthesis; beta-carotene biosynthesis.</text>
</comment>
<keyword evidence="10" id="KW-0808">Transferase</keyword>
<dbReference type="EMBL" id="WVTB01000117">
    <property type="protein sequence ID" value="KAF3797295.1"/>
    <property type="molecule type" value="Genomic_DNA"/>
</dbReference>
<comment type="subcellular location">
    <subcellularLocation>
        <location evidence="2">Membrane</location>
        <topology evidence="2">Multi-pass membrane protein</topology>
    </subcellularLocation>
</comment>
<dbReference type="SFLD" id="SFLDG01018">
    <property type="entry name" value="Squalene/Phytoene_Synthase_Lik"/>
    <property type="match status" value="1"/>
</dbReference>
<dbReference type="PROSITE" id="PS01044">
    <property type="entry name" value="SQUALEN_PHYTOEN_SYN_1"/>
    <property type="match status" value="1"/>
</dbReference>
<feature type="transmembrane region" description="Helical" evidence="20">
    <location>
        <begin position="170"/>
        <end position="191"/>
    </location>
</feature>
<dbReference type="PROSITE" id="PS01045">
    <property type="entry name" value="SQUALEN_PHYTOEN_SYN_2"/>
    <property type="match status" value="1"/>
</dbReference>
<name>A0A8H4C3V1_COLGL</name>
<dbReference type="EC" id="5.5.1.19" evidence="7"/>
<dbReference type="GO" id="GO:0004311">
    <property type="term" value="F:geranylgeranyl diphosphate synthase activity"/>
    <property type="evidence" value="ECO:0007669"/>
    <property type="project" value="InterPro"/>
</dbReference>
<dbReference type="Gene3D" id="1.10.600.10">
    <property type="entry name" value="Farnesyl Diphosphate Synthase"/>
    <property type="match status" value="1"/>
</dbReference>
<dbReference type="Proteomes" id="UP000613401">
    <property type="component" value="Unassembled WGS sequence"/>
</dbReference>
<comment type="similarity">
    <text evidence="5">In the N-terminal section; belongs to the lycopene beta-cyclase family.</text>
</comment>
<reference evidence="22" key="2">
    <citation type="submission" date="2020-03" db="EMBL/GenBank/DDBJ databases">
        <authorList>
            <person name="Fu F.-F."/>
            <person name="Chen J."/>
        </authorList>
    </citation>
    <scope>NUCLEOTIDE SEQUENCE</scope>
    <source>
        <strain evidence="22">Lc1</strain>
    </source>
</reference>
<comment type="catalytic activity">
    <reaction evidence="18">
        <text>all-trans-lycopene = gamma-carotene</text>
        <dbReference type="Rhea" id="RHEA:32219"/>
        <dbReference type="ChEBI" id="CHEBI:15948"/>
        <dbReference type="ChEBI" id="CHEBI:27740"/>
        <dbReference type="EC" id="5.5.1.19"/>
    </reaction>
</comment>
<evidence type="ECO:0000256" key="20">
    <source>
        <dbReference type="SAM" id="Phobius"/>
    </source>
</evidence>
<evidence type="ECO:0000256" key="13">
    <source>
        <dbReference type="ARBA" id="ARBA00022989"/>
    </source>
</evidence>
<dbReference type="InterPro" id="IPR002060">
    <property type="entry name" value="Squ/phyt_synthse"/>
</dbReference>
<feature type="region of interest" description="Disordered" evidence="19">
    <location>
        <begin position="560"/>
        <end position="638"/>
    </location>
</feature>
<dbReference type="GO" id="GO:0045436">
    <property type="term" value="F:lycopene beta cyclase activity"/>
    <property type="evidence" value="ECO:0007669"/>
    <property type="project" value="UniProtKB-ARBA"/>
</dbReference>
<dbReference type="GO" id="GO:0016020">
    <property type="term" value="C:membrane"/>
    <property type="evidence" value="ECO:0007669"/>
    <property type="project" value="UniProtKB-SubCell"/>
</dbReference>
<evidence type="ECO:0000256" key="8">
    <source>
        <dbReference type="ARBA" id="ARBA00012396"/>
    </source>
</evidence>
<evidence type="ECO:0000256" key="5">
    <source>
        <dbReference type="ARBA" id="ARBA00008247"/>
    </source>
</evidence>
<feature type="transmembrane region" description="Helical" evidence="20">
    <location>
        <begin position="122"/>
        <end position="140"/>
    </location>
</feature>
<dbReference type="InterPro" id="IPR017825">
    <property type="entry name" value="Lycopene_cyclase_dom"/>
</dbReference>
<keyword evidence="14 20" id="KW-0472">Membrane</keyword>
<dbReference type="GO" id="GO:0016872">
    <property type="term" value="F:intramolecular lyase activity"/>
    <property type="evidence" value="ECO:0007669"/>
    <property type="project" value="InterPro"/>
</dbReference>
<evidence type="ECO:0000313" key="22">
    <source>
        <dbReference type="EMBL" id="KAF3797295.1"/>
    </source>
</evidence>
<dbReference type="NCBIfam" id="TIGR03462">
    <property type="entry name" value="CarR_dom_SF"/>
    <property type="match status" value="2"/>
</dbReference>
<evidence type="ECO:0000256" key="12">
    <source>
        <dbReference type="ARBA" id="ARBA00022746"/>
    </source>
</evidence>
<feature type="compositionally biased region" description="Pro residues" evidence="19">
    <location>
        <begin position="624"/>
        <end position="633"/>
    </location>
</feature>
<protein>
    <recommendedName>
        <fullName evidence="9">Bifunctional lycopene cyclase/phytoene synthase</fullName>
        <ecNumber evidence="8">2.5.1.32</ecNumber>
        <ecNumber evidence="7">5.5.1.19</ecNumber>
    </recommendedName>
</protein>
<feature type="transmembrane region" description="Helical" evidence="20">
    <location>
        <begin position="6"/>
        <end position="25"/>
    </location>
</feature>
<keyword evidence="23" id="KW-1185">Reference proteome</keyword>
<dbReference type="Pfam" id="PF03061">
    <property type="entry name" value="4HBT"/>
    <property type="match status" value="1"/>
</dbReference>
<feature type="transmembrane region" description="Helical" evidence="20">
    <location>
        <begin position="80"/>
        <end position="97"/>
    </location>
</feature>
<evidence type="ECO:0000256" key="14">
    <source>
        <dbReference type="ARBA" id="ARBA00023136"/>
    </source>
</evidence>
<dbReference type="PANTHER" id="PTHR31480">
    <property type="entry name" value="BIFUNCTIONAL LYCOPENE CYCLASE/PHYTOENE SYNTHASE"/>
    <property type="match status" value="1"/>
</dbReference>
<keyword evidence="12" id="KW-0125">Carotenoid biosynthesis</keyword>
<evidence type="ECO:0000256" key="10">
    <source>
        <dbReference type="ARBA" id="ARBA00022679"/>
    </source>
</evidence>
<dbReference type="Gene3D" id="3.10.129.10">
    <property type="entry name" value="Hotdog Thioesterase"/>
    <property type="match status" value="1"/>
</dbReference>
<dbReference type="SUPFAM" id="SSF54637">
    <property type="entry name" value="Thioesterase/thiol ester dehydrase-isomerase"/>
    <property type="match status" value="1"/>
</dbReference>
<evidence type="ECO:0000256" key="3">
    <source>
        <dbReference type="ARBA" id="ARBA00005089"/>
    </source>
</evidence>
<evidence type="ECO:0000256" key="17">
    <source>
        <dbReference type="ARBA" id="ARBA00029313"/>
    </source>
</evidence>
<comment type="catalytic activity">
    <reaction evidence="1">
        <text>2 (2E,6E,10E)-geranylgeranyl diphosphate = 15-cis-phytoene + 2 diphosphate</text>
        <dbReference type="Rhea" id="RHEA:34475"/>
        <dbReference type="ChEBI" id="CHEBI:27787"/>
        <dbReference type="ChEBI" id="CHEBI:33019"/>
        <dbReference type="ChEBI" id="CHEBI:58756"/>
        <dbReference type="EC" id="2.5.1.32"/>
    </reaction>
</comment>
<evidence type="ECO:0000256" key="18">
    <source>
        <dbReference type="ARBA" id="ARBA00029335"/>
    </source>
</evidence>
<sequence length="928" mass="102169">MGYDYALVHIKYTIPLAGLLTFFSYPLFTRLDVVKTLFIVTIAFVATIPWDSYLIRTGIWTYPPNAILGPTLFSIPLEELFFFIIQTYITAQLYIILNKPVLHAQYLNSPATLPKWIKSGKTVGQGVLAGSIALGAWLIAKEGEGTYLGLILVWACSFALFIWTITAQFLLALPLACTVLPVILPTVYLWVVDEMALGRGTWAIESGTKLEFKLFGSLEIEEAVFFLVTNILVVTGIGAFDKAVAVCDAFPDIFDKPADALSMSLLRARVLPSSKYNMQRILGIRQAVSRLAKKSRSFHLASSVFPGRLRIDLTLLYSYCRLADDLVDEAATPQEAAVWISKLDRHLALLYKDPDSSSAPLASQYAAENFPASALSALDLLPANLIPREPLAELLKGFEMDLQFSTNSFPIATPEDLELYAARVASTVGQSCLELVFCHCKHSLPPYMQAYLRNTARQMGLALQFVNIARDIAVDAKIGRVYLPTSWLKDEGLSPEDVLRDPRSEGVANVRRKILAKAFEHYGEARESMKWIPSEARGPMVVAVESYMEIGRVLVRNGNAAAADGTGRATVPKSRRRTPPPSTNHTQTAKMISRTPARRLLRDLTRSPRTLRPFTTTRPSLLKPIPPQPPQQPPQNAAASAALQNLSHLSPSQITALLSANTTPTPPTPPPQSRRSILLRRALWALFFFLAGYKLTADQIASIRFATPFLYPPADYEPEDIPIYRQQATYEALASDPGLDAMVPAAVSVSGSQITVRPTDWDHWEPYADFSDAHRKTHLCAGALNNPNALGLVHMVFRHRLTGELILAVVFGQGTSGWPSVVHGGMLSTIMDEAMGRLAALNFSANTAVTAKLAMDFKEPVTPGFLYKVRVHAVLPELQKGPDGEDKTDRKMWICGRMEGPDGEIALEAKGLFVVPKGVDVKPLGKRF</sequence>
<dbReference type="GO" id="GO:0051996">
    <property type="term" value="F:squalene synthase [NAD(P)H] activity"/>
    <property type="evidence" value="ECO:0007669"/>
    <property type="project" value="InterPro"/>
</dbReference>
<proteinExistence type="inferred from homology"/>
<keyword evidence="13 20" id="KW-1133">Transmembrane helix</keyword>
<dbReference type="CDD" id="cd00683">
    <property type="entry name" value="Trans_IPPS_HH"/>
    <property type="match status" value="1"/>
</dbReference>
<dbReference type="SFLD" id="SFLDS00005">
    <property type="entry name" value="Isoprenoid_Synthase_Type_I"/>
    <property type="match status" value="1"/>
</dbReference>
<dbReference type="CDD" id="cd03443">
    <property type="entry name" value="PaaI_thioesterase"/>
    <property type="match status" value="1"/>
</dbReference>
<dbReference type="InterPro" id="IPR019845">
    <property type="entry name" value="Squalene/phytoene_synthase_CS"/>
</dbReference>
<comment type="similarity">
    <text evidence="6">In the C-terminal section; belongs to the phytoene/squalene synthase family.</text>
</comment>
<feature type="compositionally biased region" description="Low complexity" evidence="19">
    <location>
        <begin position="607"/>
        <end position="623"/>
    </location>
</feature>
<dbReference type="InterPro" id="IPR033904">
    <property type="entry name" value="Trans_IPPS_HH"/>
</dbReference>
<dbReference type="InterPro" id="IPR006683">
    <property type="entry name" value="Thioestr_dom"/>
</dbReference>
<comment type="caution">
    <text evidence="22">The sequence shown here is derived from an EMBL/GenBank/DDBJ whole genome shotgun (WGS) entry which is preliminary data.</text>
</comment>
<dbReference type="RefSeq" id="XP_045256459.1">
    <property type="nucleotide sequence ID" value="XM_045409214.1"/>
</dbReference>
<dbReference type="GeneID" id="69016399"/>
<dbReference type="EC" id="2.5.1.32" evidence="8"/>
<feature type="transmembrane region" description="Helical" evidence="20">
    <location>
        <begin position="37"/>
        <end position="60"/>
    </location>
</feature>
<feature type="domain" description="Thioesterase" evidence="21">
    <location>
        <begin position="821"/>
        <end position="864"/>
    </location>
</feature>
<evidence type="ECO:0000256" key="1">
    <source>
        <dbReference type="ARBA" id="ARBA00001805"/>
    </source>
</evidence>
<dbReference type="UniPathway" id="UPA00802"/>
<evidence type="ECO:0000256" key="16">
    <source>
        <dbReference type="ARBA" id="ARBA00023268"/>
    </source>
</evidence>
<evidence type="ECO:0000256" key="15">
    <source>
        <dbReference type="ARBA" id="ARBA00023235"/>
    </source>
</evidence>
<keyword evidence="11 20" id="KW-0812">Transmembrane</keyword>
<organism evidence="22 23">
    <name type="scientific">Colletotrichum gloeosporioides</name>
    <name type="common">Anthracnose fungus</name>
    <name type="synonym">Glomerella cingulata</name>
    <dbReference type="NCBI Taxonomy" id="474922"/>
    <lineage>
        <taxon>Eukaryota</taxon>
        <taxon>Fungi</taxon>
        <taxon>Dikarya</taxon>
        <taxon>Ascomycota</taxon>
        <taxon>Pezizomycotina</taxon>
        <taxon>Sordariomycetes</taxon>
        <taxon>Hypocreomycetidae</taxon>
        <taxon>Glomerellales</taxon>
        <taxon>Glomerellaceae</taxon>
        <taxon>Colletotrichum</taxon>
        <taxon>Colletotrichum gloeosporioides species complex</taxon>
    </lineage>
</organism>
<comment type="catalytic activity">
    <reaction evidence="17">
        <text>gamma-carotene = all-trans-beta-carotene</text>
        <dbReference type="Rhea" id="RHEA:32239"/>
        <dbReference type="ChEBI" id="CHEBI:17579"/>
        <dbReference type="ChEBI" id="CHEBI:27740"/>
        <dbReference type="EC" id="5.5.1.19"/>
    </reaction>
</comment>
<dbReference type="SUPFAM" id="SSF48576">
    <property type="entry name" value="Terpenoid synthases"/>
    <property type="match status" value="1"/>
</dbReference>
<dbReference type="GO" id="GO:0016117">
    <property type="term" value="P:carotenoid biosynthetic process"/>
    <property type="evidence" value="ECO:0007669"/>
    <property type="project" value="UniProtKB-KW"/>
</dbReference>
<keyword evidence="15" id="KW-0413">Isomerase</keyword>
<evidence type="ECO:0000256" key="19">
    <source>
        <dbReference type="SAM" id="MobiDB-lite"/>
    </source>
</evidence>
<comment type="pathway">
    <text evidence="4">Carotenoid biosynthesis; phytoene biosynthesis; all-trans-phytoene from geranylgeranyl diphosphate: step 1/1.</text>
</comment>
<dbReference type="AlphaFoldDB" id="A0A8H4C3V1"/>
<reference evidence="22" key="1">
    <citation type="journal article" date="2020" name="Phytopathology">
        <title>Genome sequence and comparative analysis of Colletotrichum gloeosporioides isolated from Liriodendron leaves.</title>
        <authorList>
            <person name="Fu F.F."/>
            <person name="Hao Z."/>
            <person name="Wang P."/>
            <person name="Lu Y."/>
            <person name="Xue L.J."/>
            <person name="Wei G."/>
            <person name="Tian Y."/>
            <person name="Baishi H."/>
            <person name="Xu H."/>
            <person name="Shi J."/>
            <person name="Cheng T."/>
            <person name="Wang G."/>
            <person name="Yi Y."/>
            <person name="Chen J."/>
        </authorList>
    </citation>
    <scope>NUCLEOTIDE SEQUENCE</scope>
    <source>
        <strain evidence="22">Lc1</strain>
    </source>
</reference>
<evidence type="ECO:0000256" key="7">
    <source>
        <dbReference type="ARBA" id="ARBA00012242"/>
    </source>
</evidence>
<dbReference type="UniPathway" id="UPA00799">
    <property type="reaction ID" value="UER00773"/>
</dbReference>
<evidence type="ECO:0000256" key="4">
    <source>
        <dbReference type="ARBA" id="ARBA00005172"/>
    </source>
</evidence>
<evidence type="ECO:0000256" key="2">
    <source>
        <dbReference type="ARBA" id="ARBA00004141"/>
    </source>
</evidence>
<dbReference type="InterPro" id="IPR044843">
    <property type="entry name" value="Trans_IPPS_bact-type"/>
</dbReference>
<evidence type="ECO:0000256" key="6">
    <source>
        <dbReference type="ARBA" id="ARBA00008406"/>
    </source>
</evidence>
<evidence type="ECO:0000259" key="21">
    <source>
        <dbReference type="Pfam" id="PF03061"/>
    </source>
</evidence>
<gene>
    <name evidence="22" type="ORF">GCG54_00009266</name>
</gene>
<evidence type="ECO:0000313" key="23">
    <source>
        <dbReference type="Proteomes" id="UP000613401"/>
    </source>
</evidence>
<dbReference type="InterPro" id="IPR008949">
    <property type="entry name" value="Isoprenoid_synthase_dom_sf"/>
</dbReference>
<evidence type="ECO:0000256" key="11">
    <source>
        <dbReference type="ARBA" id="ARBA00022692"/>
    </source>
</evidence>
<keyword evidence="16" id="KW-0511">Multifunctional enzyme</keyword>
<dbReference type="InterPro" id="IPR029069">
    <property type="entry name" value="HotDog_dom_sf"/>
</dbReference>
<dbReference type="Pfam" id="PF00494">
    <property type="entry name" value="SQS_PSY"/>
    <property type="match status" value="1"/>
</dbReference>
<evidence type="ECO:0000256" key="9">
    <source>
        <dbReference type="ARBA" id="ARBA00018909"/>
    </source>
</evidence>
<dbReference type="SFLD" id="SFLDG01212">
    <property type="entry name" value="Phytoene_synthase_like"/>
    <property type="match status" value="1"/>
</dbReference>
<accession>A0A8H4C3V1</accession>
<feature type="transmembrane region" description="Helical" evidence="20">
    <location>
        <begin position="146"/>
        <end position="163"/>
    </location>
</feature>